<dbReference type="SUPFAM" id="SSF55781">
    <property type="entry name" value="GAF domain-like"/>
    <property type="match status" value="2"/>
</dbReference>
<dbReference type="InterPro" id="IPR029016">
    <property type="entry name" value="GAF-like_dom_sf"/>
</dbReference>
<dbReference type="Pfam" id="PF02518">
    <property type="entry name" value="HATPase_c"/>
    <property type="match status" value="1"/>
</dbReference>
<keyword evidence="3" id="KW-0808">Transferase</keyword>
<evidence type="ECO:0000259" key="7">
    <source>
        <dbReference type="SMART" id="SM00387"/>
    </source>
</evidence>
<dbReference type="PANTHER" id="PTHR24421:SF40">
    <property type="entry name" value="SENSOR HISTIDINE KINASE YHCY"/>
    <property type="match status" value="1"/>
</dbReference>
<dbReference type="Gene3D" id="1.20.5.1930">
    <property type="match status" value="1"/>
</dbReference>
<dbReference type="AlphaFoldDB" id="A0A1I3TEK4"/>
<dbReference type="InterPro" id="IPR050482">
    <property type="entry name" value="Sensor_HK_TwoCompSys"/>
</dbReference>
<dbReference type="Pfam" id="PF07730">
    <property type="entry name" value="HisKA_3"/>
    <property type="match status" value="1"/>
</dbReference>
<keyword evidence="9" id="KW-1185">Reference proteome</keyword>
<feature type="domain" description="GAF" evidence="6">
    <location>
        <begin position="25"/>
        <end position="176"/>
    </location>
</feature>
<evidence type="ECO:0000256" key="5">
    <source>
        <dbReference type="ARBA" id="ARBA00023012"/>
    </source>
</evidence>
<reference evidence="9" key="1">
    <citation type="submission" date="2016-10" db="EMBL/GenBank/DDBJ databases">
        <authorList>
            <person name="Varghese N."/>
            <person name="Submissions S."/>
        </authorList>
    </citation>
    <scope>NUCLEOTIDE SEQUENCE [LARGE SCALE GENOMIC DNA]</scope>
    <source>
        <strain evidence="9">CGMCC 1.3704</strain>
    </source>
</reference>
<dbReference type="SMART" id="SM00387">
    <property type="entry name" value="HATPase_c"/>
    <property type="match status" value="1"/>
</dbReference>
<evidence type="ECO:0000313" key="9">
    <source>
        <dbReference type="Proteomes" id="UP000183557"/>
    </source>
</evidence>
<dbReference type="InterPro" id="IPR003594">
    <property type="entry name" value="HATPase_dom"/>
</dbReference>
<dbReference type="Pfam" id="PF13185">
    <property type="entry name" value="GAF_2"/>
    <property type="match status" value="1"/>
</dbReference>
<keyword evidence="5" id="KW-0902">Two-component regulatory system</keyword>
<dbReference type="RefSeq" id="WP_075035925.1">
    <property type="nucleotide sequence ID" value="NZ_FOSB01000003.1"/>
</dbReference>
<dbReference type="Proteomes" id="UP000183557">
    <property type="component" value="Unassembled WGS sequence"/>
</dbReference>
<comment type="catalytic activity">
    <reaction evidence="1">
        <text>ATP + protein L-histidine = ADP + protein N-phospho-L-histidine.</text>
        <dbReference type="EC" id="2.7.13.3"/>
    </reaction>
</comment>
<dbReference type="CDD" id="cd16917">
    <property type="entry name" value="HATPase_UhpB-NarQ-NarX-like"/>
    <property type="match status" value="1"/>
</dbReference>
<proteinExistence type="predicted"/>
<dbReference type="GO" id="GO:0000155">
    <property type="term" value="F:phosphorelay sensor kinase activity"/>
    <property type="evidence" value="ECO:0007669"/>
    <property type="project" value="InterPro"/>
</dbReference>
<dbReference type="GO" id="GO:0046983">
    <property type="term" value="F:protein dimerization activity"/>
    <property type="evidence" value="ECO:0007669"/>
    <property type="project" value="InterPro"/>
</dbReference>
<evidence type="ECO:0000313" key="8">
    <source>
        <dbReference type="EMBL" id="SFJ68923.1"/>
    </source>
</evidence>
<keyword evidence="4 8" id="KW-0418">Kinase</keyword>
<dbReference type="SUPFAM" id="SSF55874">
    <property type="entry name" value="ATPase domain of HSP90 chaperone/DNA topoisomerase II/histidine kinase"/>
    <property type="match status" value="1"/>
</dbReference>
<protein>
    <recommendedName>
        <fullName evidence="2">histidine kinase</fullName>
        <ecNumber evidence="2">2.7.13.3</ecNumber>
    </recommendedName>
</protein>
<dbReference type="EC" id="2.7.13.3" evidence="2"/>
<evidence type="ECO:0000256" key="2">
    <source>
        <dbReference type="ARBA" id="ARBA00012438"/>
    </source>
</evidence>
<dbReference type="PANTHER" id="PTHR24421">
    <property type="entry name" value="NITRATE/NITRITE SENSOR PROTEIN NARX-RELATED"/>
    <property type="match status" value="1"/>
</dbReference>
<dbReference type="InterPro" id="IPR003018">
    <property type="entry name" value="GAF"/>
</dbReference>
<gene>
    <name evidence="8" type="ORF">SAMN04487936_103337</name>
</gene>
<accession>A0A1I3TEK4</accession>
<dbReference type="InterPro" id="IPR036890">
    <property type="entry name" value="HATPase_C_sf"/>
</dbReference>
<evidence type="ECO:0000256" key="3">
    <source>
        <dbReference type="ARBA" id="ARBA00022679"/>
    </source>
</evidence>
<organism evidence="8 9">
    <name type="scientific">Halobacillus dabanensis</name>
    <dbReference type="NCBI Taxonomy" id="240302"/>
    <lineage>
        <taxon>Bacteria</taxon>
        <taxon>Bacillati</taxon>
        <taxon>Bacillota</taxon>
        <taxon>Bacilli</taxon>
        <taxon>Bacillales</taxon>
        <taxon>Bacillaceae</taxon>
        <taxon>Halobacillus</taxon>
    </lineage>
</organism>
<dbReference type="Gene3D" id="3.30.565.10">
    <property type="entry name" value="Histidine kinase-like ATPase, C-terminal domain"/>
    <property type="match status" value="1"/>
</dbReference>
<feature type="domain" description="Histidine kinase/HSP90-like ATPase" evidence="7">
    <location>
        <begin position="426"/>
        <end position="520"/>
    </location>
</feature>
<dbReference type="EMBL" id="FOSB01000003">
    <property type="protein sequence ID" value="SFJ68923.1"/>
    <property type="molecule type" value="Genomic_DNA"/>
</dbReference>
<evidence type="ECO:0000259" key="6">
    <source>
        <dbReference type="SMART" id="SM00065"/>
    </source>
</evidence>
<dbReference type="InterPro" id="IPR011712">
    <property type="entry name" value="Sig_transdc_His_kin_sub3_dim/P"/>
</dbReference>
<evidence type="ECO:0000256" key="1">
    <source>
        <dbReference type="ARBA" id="ARBA00000085"/>
    </source>
</evidence>
<dbReference type="Gene3D" id="3.30.450.40">
    <property type="match status" value="2"/>
</dbReference>
<sequence>MSGYERVEELNIMKVIAETLNRCNDLTVMLQTVLEKLLQLTKLEAGWIFLVDDQPEYQLAAYHGLPPALSWGNQKPMCSGDCYCLSRYRNGKLNEPVNIIECKRLNDAIEKSWGETYGITHHATIPLGDGADSFGLLNVASPRKEKFSEEELTLLQSLGYQIGTAIRRTRLYQEEQRRAENYEKLNELMGTLWSASELTELAKLLVEEGQKIFQWSYANFYIREEETFVLIASESEEDVGSPSTFGTSEHSAILTEKIELSRDGSSGKLPIIRHQQVLGVVVIRAPLQNPFRESDKEMLEALARHLSLVYESIALQEKRQELLLHEERKRLARDLHDSVNQKLFSLSLTAKGAKEIVGKYDASLGELMDDMWLMSQQSLKEMRSLIWQLRPVGLEEGLLSALKKYADHLDLRVHFDVERLPDWPRQIEETLWRIGQEAMNNVSKHANVKEVNIRIDETKQGVGMQVSDEGDGFSDKQSNGKQTLGLTSMRERVDLLQGDFSIRSAHGRGTNVEIFLPYKKERERDQS</sequence>
<name>A0A1I3TEK4_HALDA</name>
<dbReference type="SMART" id="SM00065">
    <property type="entry name" value="GAF"/>
    <property type="match status" value="1"/>
</dbReference>
<dbReference type="GO" id="GO:0016020">
    <property type="term" value="C:membrane"/>
    <property type="evidence" value="ECO:0007669"/>
    <property type="project" value="InterPro"/>
</dbReference>
<evidence type="ECO:0000256" key="4">
    <source>
        <dbReference type="ARBA" id="ARBA00022777"/>
    </source>
</evidence>